<organism evidence="1 2">
    <name type="scientific">Sphingomonas xinjiangensis</name>
    <dbReference type="NCBI Taxonomy" id="643568"/>
    <lineage>
        <taxon>Bacteria</taxon>
        <taxon>Pseudomonadati</taxon>
        <taxon>Pseudomonadota</taxon>
        <taxon>Alphaproteobacteria</taxon>
        <taxon>Sphingomonadales</taxon>
        <taxon>Sphingomonadaceae</taxon>
        <taxon>Sphingomonas</taxon>
    </lineage>
</organism>
<proteinExistence type="predicted"/>
<name>A0A840YSS6_9SPHN</name>
<accession>A0A840YSS6</accession>
<protein>
    <recommendedName>
        <fullName evidence="3">PIN domain-containing protein</fullName>
    </recommendedName>
</protein>
<comment type="caution">
    <text evidence="1">The sequence shown here is derived from an EMBL/GenBank/DDBJ whole genome shotgun (WGS) entry which is preliminary data.</text>
</comment>
<dbReference type="EMBL" id="JACIJF010000024">
    <property type="protein sequence ID" value="MBB5712728.1"/>
    <property type="molecule type" value="Genomic_DNA"/>
</dbReference>
<evidence type="ECO:0000313" key="2">
    <source>
        <dbReference type="Proteomes" id="UP000527143"/>
    </source>
</evidence>
<evidence type="ECO:0000313" key="1">
    <source>
        <dbReference type="EMBL" id="MBB5712728.1"/>
    </source>
</evidence>
<reference evidence="1 2" key="1">
    <citation type="submission" date="2020-08" db="EMBL/GenBank/DDBJ databases">
        <title>Genomic Encyclopedia of Type Strains, Phase IV (KMG-IV): sequencing the most valuable type-strain genomes for metagenomic binning, comparative biology and taxonomic classification.</title>
        <authorList>
            <person name="Goeker M."/>
        </authorList>
    </citation>
    <scope>NUCLEOTIDE SEQUENCE [LARGE SCALE GENOMIC DNA]</scope>
    <source>
        <strain evidence="1 2">DSM 26736</strain>
    </source>
</reference>
<dbReference type="Proteomes" id="UP000527143">
    <property type="component" value="Unassembled WGS sequence"/>
</dbReference>
<keyword evidence="2" id="KW-1185">Reference proteome</keyword>
<dbReference type="AlphaFoldDB" id="A0A840YSS6"/>
<gene>
    <name evidence="1" type="ORF">FHT02_003988</name>
</gene>
<evidence type="ECO:0008006" key="3">
    <source>
        <dbReference type="Google" id="ProtNLM"/>
    </source>
</evidence>
<sequence length="464" mass="52037">MTVPPNSTDELVAFLDANIVLEGKPVAELPWTEIAKTGLIRALIVPKAMEEIDAKKRDGRLGPHARAFNRLIAPSVINGEPIVLREADPRVELQMATCSRIPWNDYDELDPDDGDSRIVAEALNVRNVASQNRILISHDIKPLAYARGRDLPVHQASDGWLRGPEPSPKDKEIQRLKQQVAEYKKDEPTFEISIVVSDISPPTIYRVAKLDAEQADAITALIKKQNPKKSNGSRDSYGISSAFGSDRDSSYDGKYSTFITREVPSFVTKFSEKLELLFNQRLLTVRVTNGGDIRADHLVVSIKTSDGWINRRVVAVSASGPAAPVPRPDHFSSLSMHRQLGNMIPPRVGRHEFETTLRARRSHETKASCEDFHSGQDYYFEGVVAPTSSNEPLEITVTLTAKNLRGEHTKAFKLDKQIVAIDPSELVDLRTLELKRDYPTKEELVRLLKAKEYDEIEWDKEDDD</sequence>
<dbReference type="RefSeq" id="WP_184091468.1">
    <property type="nucleotide sequence ID" value="NZ_JACIJF010000024.1"/>
</dbReference>